<evidence type="ECO:0000313" key="1">
    <source>
        <dbReference type="EMBL" id="ACS43455.1"/>
    </source>
</evidence>
<keyword evidence="1" id="KW-0614">Plasmid</keyword>
<dbReference type="AlphaFoldDB" id="C5B4S3"/>
<dbReference type="EMBL" id="CP001511">
    <property type="protein sequence ID" value="ACS43455.1"/>
    <property type="molecule type" value="Genomic_DNA"/>
</dbReference>
<dbReference type="KEGG" id="mea:Mex_2p0608"/>
<dbReference type="HOGENOM" id="CLU_2735379_0_0_5"/>
<keyword evidence="2" id="KW-1185">Reference proteome</keyword>
<dbReference type="Proteomes" id="UP000009081">
    <property type="component" value="Plasmid megaplasmid"/>
</dbReference>
<proteinExistence type="predicted"/>
<geneLocation type="plasmid" evidence="1 2">
    <name>megaplasmid</name>
</geneLocation>
<organism evidence="1 2">
    <name type="scientific">Methylorubrum extorquens (strain ATCC 14718 / DSM 1338 / JCM 2805 / NCIMB 9133 / AM1)</name>
    <name type="common">Methylobacterium extorquens</name>
    <dbReference type="NCBI Taxonomy" id="272630"/>
    <lineage>
        <taxon>Bacteria</taxon>
        <taxon>Pseudomonadati</taxon>
        <taxon>Pseudomonadota</taxon>
        <taxon>Alphaproteobacteria</taxon>
        <taxon>Hyphomicrobiales</taxon>
        <taxon>Methylobacteriaceae</taxon>
        <taxon>Methylorubrum</taxon>
    </lineage>
</organism>
<evidence type="ECO:0000313" key="2">
    <source>
        <dbReference type="Proteomes" id="UP000009081"/>
    </source>
</evidence>
<sequence length="71" mass="8033">MMVGWTGKIREGSWTRTNMRGCSARSTSSSRRRRAVYGRRRQMQHQPTGFDPNLVVEVAAPRLTMRPGAPS</sequence>
<reference evidence="1 2" key="1">
    <citation type="journal article" date="2009" name="PLoS ONE">
        <title>Methylobacterium genome sequences: a reference blueprint to investigate microbial metabolism of C1 compounds from natural and industrial sources.</title>
        <authorList>
            <person name="Vuilleumier S."/>
            <person name="Chistoserdova L."/>
            <person name="Lee M.-C."/>
            <person name="Bringel F."/>
            <person name="Lajus A."/>
            <person name="Zhou Y."/>
            <person name="Gourion B."/>
            <person name="Barbe V."/>
            <person name="Chang J."/>
            <person name="Cruveiller S."/>
            <person name="Dossat C."/>
            <person name="Gillett W."/>
            <person name="Gruffaz C."/>
            <person name="Haugen E."/>
            <person name="Hourcade E."/>
            <person name="Levy R."/>
            <person name="Mangenot S."/>
            <person name="Muller E."/>
            <person name="Nadalig T."/>
            <person name="Pagni M."/>
            <person name="Penny C."/>
            <person name="Peyraud R."/>
            <person name="Robinson D.G."/>
            <person name="Roche D."/>
            <person name="Rouy Z."/>
            <person name="Saenampechek C."/>
            <person name="Salvignol G."/>
            <person name="Vallenet D."/>
            <person name="Wu Z."/>
            <person name="Marx C.J."/>
            <person name="Vorholt J.A."/>
            <person name="Olson M.V."/>
            <person name="Kaul R."/>
            <person name="Weissenbach J."/>
            <person name="Medigue C."/>
            <person name="Lidstrom M.E."/>
        </authorList>
    </citation>
    <scope>NUCLEOTIDE SEQUENCE [LARGE SCALE GENOMIC DNA]</scope>
    <source>
        <strain evidence="2">ATCC 14718 / DSM 1338 / JCM 2805 / NCIMB 9133 / AM1</strain>
    </source>
</reference>
<name>C5B4S3_METEA</name>
<protein>
    <submittedName>
        <fullName evidence="1">Uncharacterized protein</fullName>
    </submittedName>
</protein>
<gene>
    <name evidence="1" type="ordered locus">MexAM1_META2p0608</name>
</gene>
<accession>C5B4S3</accession>